<dbReference type="AlphaFoldDB" id="A0A453CEC0"/>
<feature type="transmembrane region" description="Helical" evidence="1">
    <location>
        <begin position="12"/>
        <end position="28"/>
    </location>
</feature>
<reference evidence="3" key="2">
    <citation type="journal article" date="2017" name="Nat. Plants">
        <title>The Aegilops tauschii genome reveals multiple impacts of transposons.</title>
        <authorList>
            <person name="Zhao G."/>
            <person name="Zou C."/>
            <person name="Li K."/>
            <person name="Wang K."/>
            <person name="Li T."/>
            <person name="Gao L."/>
            <person name="Zhang X."/>
            <person name="Wang H."/>
            <person name="Yang Z."/>
            <person name="Liu X."/>
            <person name="Jiang W."/>
            <person name="Mao L."/>
            <person name="Kong X."/>
            <person name="Jiao Y."/>
            <person name="Jia J."/>
        </authorList>
    </citation>
    <scope>NUCLEOTIDE SEQUENCE [LARGE SCALE GENOMIC DNA]</scope>
    <source>
        <strain evidence="3">cv. AL8/78</strain>
    </source>
</reference>
<reference evidence="2" key="5">
    <citation type="journal article" date="2021" name="G3 (Bethesda)">
        <title>Aegilops tauschii genome assembly Aet v5.0 features greater sequence contiguity and improved annotation.</title>
        <authorList>
            <person name="Wang L."/>
            <person name="Zhu T."/>
            <person name="Rodriguez J.C."/>
            <person name="Deal K.R."/>
            <person name="Dubcovsky J."/>
            <person name="McGuire P.E."/>
            <person name="Lux T."/>
            <person name="Spannagl M."/>
            <person name="Mayer K.F.X."/>
            <person name="Baldrich P."/>
            <person name="Meyers B.C."/>
            <person name="Huo N."/>
            <person name="Gu Y.Q."/>
            <person name="Zhou H."/>
            <person name="Devos K.M."/>
            <person name="Bennetzen J.L."/>
            <person name="Unver T."/>
            <person name="Budak H."/>
            <person name="Gulick P.J."/>
            <person name="Galiba G."/>
            <person name="Kalapos B."/>
            <person name="Nelson D.R."/>
            <person name="Li P."/>
            <person name="You F.M."/>
            <person name="Luo M.C."/>
            <person name="Dvorak J."/>
        </authorList>
    </citation>
    <scope>NUCLEOTIDE SEQUENCE [LARGE SCALE GENOMIC DNA]</scope>
    <source>
        <strain evidence="2">cv. AL8/78</strain>
    </source>
</reference>
<reference evidence="3" key="1">
    <citation type="journal article" date="2014" name="Science">
        <title>Ancient hybridizations among the ancestral genomes of bread wheat.</title>
        <authorList>
            <consortium name="International Wheat Genome Sequencing Consortium,"/>
            <person name="Marcussen T."/>
            <person name="Sandve S.R."/>
            <person name="Heier L."/>
            <person name="Spannagl M."/>
            <person name="Pfeifer M."/>
            <person name="Jakobsen K.S."/>
            <person name="Wulff B.B."/>
            <person name="Steuernagel B."/>
            <person name="Mayer K.F."/>
            <person name="Olsen O.A."/>
        </authorList>
    </citation>
    <scope>NUCLEOTIDE SEQUENCE [LARGE SCALE GENOMIC DNA]</scope>
    <source>
        <strain evidence="3">cv. AL8/78</strain>
    </source>
</reference>
<name>A0A453CEC0_AEGTS</name>
<dbReference type="Proteomes" id="UP000015105">
    <property type="component" value="Chromosome 2D"/>
</dbReference>
<organism evidence="2 3">
    <name type="scientific">Aegilops tauschii subsp. strangulata</name>
    <name type="common">Goatgrass</name>
    <dbReference type="NCBI Taxonomy" id="200361"/>
    <lineage>
        <taxon>Eukaryota</taxon>
        <taxon>Viridiplantae</taxon>
        <taxon>Streptophyta</taxon>
        <taxon>Embryophyta</taxon>
        <taxon>Tracheophyta</taxon>
        <taxon>Spermatophyta</taxon>
        <taxon>Magnoliopsida</taxon>
        <taxon>Liliopsida</taxon>
        <taxon>Poales</taxon>
        <taxon>Poaceae</taxon>
        <taxon>BOP clade</taxon>
        <taxon>Pooideae</taxon>
        <taxon>Triticodae</taxon>
        <taxon>Triticeae</taxon>
        <taxon>Triticinae</taxon>
        <taxon>Aegilops</taxon>
    </lineage>
</organism>
<keyword evidence="1" id="KW-0812">Transmembrane</keyword>
<reference evidence="2" key="4">
    <citation type="submission" date="2019-03" db="UniProtKB">
        <authorList>
            <consortium name="EnsemblPlants"/>
        </authorList>
    </citation>
    <scope>IDENTIFICATION</scope>
</reference>
<keyword evidence="3" id="KW-1185">Reference proteome</keyword>
<reference evidence="2" key="3">
    <citation type="journal article" date="2017" name="Nature">
        <title>Genome sequence of the progenitor of the wheat D genome Aegilops tauschii.</title>
        <authorList>
            <person name="Luo M.C."/>
            <person name="Gu Y.Q."/>
            <person name="Puiu D."/>
            <person name="Wang H."/>
            <person name="Twardziok S.O."/>
            <person name="Deal K.R."/>
            <person name="Huo N."/>
            <person name="Zhu T."/>
            <person name="Wang L."/>
            <person name="Wang Y."/>
            <person name="McGuire P.E."/>
            <person name="Liu S."/>
            <person name="Long H."/>
            <person name="Ramasamy R.K."/>
            <person name="Rodriguez J.C."/>
            <person name="Van S.L."/>
            <person name="Yuan L."/>
            <person name="Wang Z."/>
            <person name="Xia Z."/>
            <person name="Xiao L."/>
            <person name="Anderson O.D."/>
            <person name="Ouyang S."/>
            <person name="Liang Y."/>
            <person name="Zimin A.V."/>
            <person name="Pertea G."/>
            <person name="Qi P."/>
            <person name="Bennetzen J.L."/>
            <person name="Dai X."/>
            <person name="Dawson M.W."/>
            <person name="Muller H.G."/>
            <person name="Kugler K."/>
            <person name="Rivarola-Duarte L."/>
            <person name="Spannagl M."/>
            <person name="Mayer K.F.X."/>
            <person name="Lu F.H."/>
            <person name="Bevan M.W."/>
            <person name="Leroy P."/>
            <person name="Li P."/>
            <person name="You F.M."/>
            <person name="Sun Q."/>
            <person name="Liu Z."/>
            <person name="Lyons E."/>
            <person name="Wicker T."/>
            <person name="Salzberg S.L."/>
            <person name="Devos K.M."/>
            <person name="Dvorak J."/>
        </authorList>
    </citation>
    <scope>NUCLEOTIDE SEQUENCE [LARGE SCALE GENOMIC DNA]</scope>
    <source>
        <strain evidence="2">cv. AL8/78</strain>
    </source>
</reference>
<dbReference type="EnsemblPlants" id="AET2Gv20816100.20">
    <property type="protein sequence ID" value="AET2Gv20816100.20"/>
    <property type="gene ID" value="AET2Gv20816100"/>
</dbReference>
<protein>
    <submittedName>
        <fullName evidence="2">Uncharacterized protein</fullName>
    </submittedName>
</protein>
<evidence type="ECO:0000313" key="3">
    <source>
        <dbReference type="Proteomes" id="UP000015105"/>
    </source>
</evidence>
<proteinExistence type="predicted"/>
<keyword evidence="1" id="KW-0472">Membrane</keyword>
<evidence type="ECO:0000256" key="1">
    <source>
        <dbReference type="SAM" id="Phobius"/>
    </source>
</evidence>
<accession>A0A453CEC0</accession>
<evidence type="ECO:0000313" key="2">
    <source>
        <dbReference type="EnsemblPlants" id="AET2Gv20816100.20"/>
    </source>
</evidence>
<keyword evidence="1" id="KW-1133">Transmembrane helix</keyword>
<dbReference type="Gramene" id="AET2Gv20816100.20">
    <property type="protein sequence ID" value="AET2Gv20816100.20"/>
    <property type="gene ID" value="AET2Gv20816100"/>
</dbReference>
<sequence>MHPMTLPNVNDYMFWSYIIAAFLSTLLFKFTSCGFRRRVVVFCCNRLVVFLQQGTTKEEMMRVQNLTLSVLVLADPKAERNGQFHTLATVGSSAKR</sequence>